<gene>
    <name evidence="1" type="ORF">SAMN06273570_4694</name>
</gene>
<sequence>MSPYFAREDQVSVEDFKTFCTQQLDASDYPLASEAVANVLVYDRETLETAAKTDKKALLSELHKALSYGPGVFVVRGLYRDLDVIDRTSQAFETIMSHEAKSKIQADHFSRAGNNGRIWNALQKLAETSPQTFVDYYANPTLELICQAWLGPAWSMTSQVNQVRPGGEAQQPHRDYHLGFQQSAFASEFPVPVQILSQYLTLQGAVAHTDMPLASGPTRLLPWSHQYELGYIAYRDPEFVEFFNHNYVQLPLEKGDGLFFNPALFHAAGNNTTSDHVRTANLLQVSSAFGVPMEKVNHEQLLKLIYPLLQNSQLTQQELNTVINVAARGYSFPTNLDTDPPLGGMVPQTQQALVHEALQQEWSPSQFNQKLDEQSTRREA</sequence>
<dbReference type="OrthoDB" id="3562306at2"/>
<accession>A0A286DPE8</accession>
<protein>
    <submittedName>
        <fullName evidence="1">Ectoine hydroxylase-related dioxygenase, phytanoyl-CoA dioxygenase (PhyH) family</fullName>
    </submittedName>
</protein>
<dbReference type="Proteomes" id="UP000219271">
    <property type="component" value="Unassembled WGS sequence"/>
</dbReference>
<dbReference type="InterPro" id="IPR047128">
    <property type="entry name" value="PhyH"/>
</dbReference>
<organism evidence="1 2">
    <name type="scientific">Candidatus Pantoea floridensis</name>
    <dbReference type="NCBI Taxonomy" id="1938870"/>
    <lineage>
        <taxon>Bacteria</taxon>
        <taxon>Pseudomonadati</taxon>
        <taxon>Pseudomonadota</taxon>
        <taxon>Gammaproteobacteria</taxon>
        <taxon>Enterobacterales</taxon>
        <taxon>Erwiniaceae</taxon>
        <taxon>Pantoea</taxon>
    </lineage>
</organism>
<dbReference type="Gene3D" id="2.60.120.620">
    <property type="entry name" value="q2cbj1_9rhob like domain"/>
    <property type="match status" value="1"/>
</dbReference>
<dbReference type="Pfam" id="PF05721">
    <property type="entry name" value="PhyH"/>
    <property type="match status" value="1"/>
</dbReference>
<dbReference type="GO" id="GO:0001561">
    <property type="term" value="P:fatty acid alpha-oxidation"/>
    <property type="evidence" value="ECO:0007669"/>
    <property type="project" value="InterPro"/>
</dbReference>
<keyword evidence="1" id="KW-0223">Dioxygenase</keyword>
<keyword evidence="2" id="KW-1185">Reference proteome</keyword>
<keyword evidence="1" id="KW-0560">Oxidoreductase</keyword>
<evidence type="ECO:0000313" key="2">
    <source>
        <dbReference type="Proteomes" id="UP000219271"/>
    </source>
</evidence>
<dbReference type="AlphaFoldDB" id="A0A286DPE8"/>
<name>A0A286DPE8_9GAMM</name>
<evidence type="ECO:0000313" key="1">
    <source>
        <dbReference type="EMBL" id="SOD60424.1"/>
    </source>
</evidence>
<dbReference type="PANTHER" id="PTHR21308:SF8">
    <property type="entry name" value="PHYTANOYL-COA DIOXYGENASE FAMILY PROTEIN (AFU_ORTHOLOGUE AFUA_2G09620)"/>
    <property type="match status" value="1"/>
</dbReference>
<dbReference type="SUPFAM" id="SSF51197">
    <property type="entry name" value="Clavaminate synthase-like"/>
    <property type="match status" value="1"/>
</dbReference>
<proteinExistence type="predicted"/>
<dbReference type="GO" id="GO:0048244">
    <property type="term" value="F:phytanoyl-CoA dioxygenase activity"/>
    <property type="evidence" value="ECO:0007669"/>
    <property type="project" value="InterPro"/>
</dbReference>
<reference evidence="2" key="1">
    <citation type="submission" date="2017-09" db="EMBL/GenBank/DDBJ databases">
        <authorList>
            <person name="Varghese N."/>
            <person name="Submissions S."/>
        </authorList>
    </citation>
    <scope>NUCLEOTIDE SEQUENCE [LARGE SCALE GENOMIC DNA]</scope>
    <source>
        <strain evidence="2">JKS000234</strain>
    </source>
</reference>
<dbReference type="PANTHER" id="PTHR21308">
    <property type="entry name" value="PHYTANOYL-COA ALPHA-HYDROXYLASE"/>
    <property type="match status" value="1"/>
</dbReference>
<dbReference type="InterPro" id="IPR008775">
    <property type="entry name" value="Phytyl_CoA_dOase-like"/>
</dbReference>
<dbReference type="EMBL" id="OCMY01000002">
    <property type="protein sequence ID" value="SOD60424.1"/>
    <property type="molecule type" value="Genomic_DNA"/>
</dbReference>